<evidence type="ECO:0000313" key="2">
    <source>
        <dbReference type="Proteomes" id="UP000320404"/>
    </source>
</evidence>
<dbReference type="CDD" id="cd05325">
    <property type="entry name" value="carb_red_sniffer_like_SDR_c"/>
    <property type="match status" value="1"/>
</dbReference>
<dbReference type="GO" id="GO:0016491">
    <property type="term" value="F:oxidoreductase activity"/>
    <property type="evidence" value="ECO:0007669"/>
    <property type="project" value="TreeGrafter"/>
</dbReference>
<dbReference type="AlphaFoldDB" id="A0A520S1W2"/>
<name>A0A520S1W2_9GAMM</name>
<proteinExistence type="predicted"/>
<dbReference type="InterPro" id="IPR051468">
    <property type="entry name" value="Fungal_SecMetab_SDRs"/>
</dbReference>
<dbReference type="EMBL" id="SHAH01000030">
    <property type="protein sequence ID" value="RZO76449.1"/>
    <property type="molecule type" value="Genomic_DNA"/>
</dbReference>
<reference evidence="1 2" key="1">
    <citation type="submission" date="2019-02" db="EMBL/GenBank/DDBJ databases">
        <title>Prokaryotic population dynamics and viral predation in marine succession experiment using metagenomics: the confinement effect.</title>
        <authorList>
            <person name="Haro-Moreno J.M."/>
            <person name="Rodriguez-Valera F."/>
            <person name="Lopez-Perez M."/>
        </authorList>
    </citation>
    <scope>NUCLEOTIDE SEQUENCE [LARGE SCALE GENOMIC DNA]</scope>
    <source>
        <strain evidence="1">MED-G158</strain>
    </source>
</reference>
<protein>
    <submittedName>
        <fullName evidence="1">SDR family NAD(P)-dependent oxidoreductase</fullName>
    </submittedName>
</protein>
<sequence length="257" mass="28817">MKMPVIRFPPGQNAVEKLMQHLVIGASSAIATAIIDKYLAAGDSVVAVSRSMQSDAMATADGRLEWLQSDYSEESIQGICNRLRESALVFDRVFICNGILHHAHLAPEKRLEDVATKQLTEVMHINSFQPITWVKHLKPVLRSKQHCILTAFSARIGSIGDNGRGGWYAYRASKAALNMLMKSAAIEYQRERRNVQFLLFHPGTTDTPLSKPFQRSVSPDKLFTPAFVARQLLSIIDGLDPELPIQYLDWKNTAIEW</sequence>
<gene>
    <name evidence="1" type="ORF">EVA69_02890</name>
</gene>
<organism evidence="1 2">
    <name type="scientific">OM182 bacterium</name>
    <dbReference type="NCBI Taxonomy" id="2510334"/>
    <lineage>
        <taxon>Bacteria</taxon>
        <taxon>Pseudomonadati</taxon>
        <taxon>Pseudomonadota</taxon>
        <taxon>Gammaproteobacteria</taxon>
        <taxon>OMG group</taxon>
        <taxon>OM182 clade</taxon>
    </lineage>
</organism>
<evidence type="ECO:0000313" key="1">
    <source>
        <dbReference type="EMBL" id="RZO76449.1"/>
    </source>
</evidence>
<comment type="caution">
    <text evidence="1">The sequence shown here is derived from an EMBL/GenBank/DDBJ whole genome shotgun (WGS) entry which is preliminary data.</text>
</comment>
<accession>A0A520S1W2</accession>
<dbReference type="PANTHER" id="PTHR43544">
    <property type="entry name" value="SHORT-CHAIN DEHYDROGENASE/REDUCTASE"/>
    <property type="match status" value="1"/>
</dbReference>
<dbReference type="Gene3D" id="3.40.50.720">
    <property type="entry name" value="NAD(P)-binding Rossmann-like Domain"/>
    <property type="match status" value="1"/>
</dbReference>
<dbReference type="PANTHER" id="PTHR43544:SF12">
    <property type="entry name" value="NAD(P)-BINDING ROSSMANN-FOLD SUPERFAMILY PROTEIN"/>
    <property type="match status" value="1"/>
</dbReference>
<dbReference type="Proteomes" id="UP000320404">
    <property type="component" value="Unassembled WGS sequence"/>
</dbReference>
<dbReference type="SUPFAM" id="SSF51735">
    <property type="entry name" value="NAD(P)-binding Rossmann-fold domains"/>
    <property type="match status" value="1"/>
</dbReference>
<dbReference type="GO" id="GO:0005737">
    <property type="term" value="C:cytoplasm"/>
    <property type="evidence" value="ECO:0007669"/>
    <property type="project" value="TreeGrafter"/>
</dbReference>
<dbReference type="InterPro" id="IPR002347">
    <property type="entry name" value="SDR_fam"/>
</dbReference>
<dbReference type="Pfam" id="PF00106">
    <property type="entry name" value="adh_short"/>
    <property type="match status" value="1"/>
</dbReference>
<dbReference type="PRINTS" id="PR00081">
    <property type="entry name" value="GDHRDH"/>
</dbReference>
<dbReference type="InterPro" id="IPR036291">
    <property type="entry name" value="NAD(P)-bd_dom_sf"/>
</dbReference>